<keyword evidence="4" id="KW-1185">Reference proteome</keyword>
<proteinExistence type="inferred from homology"/>
<dbReference type="SUPFAM" id="SSF53649">
    <property type="entry name" value="Alkaline phosphatase-like"/>
    <property type="match status" value="1"/>
</dbReference>
<reference evidence="3" key="2">
    <citation type="journal article" date="2023" name="Science">
        <title>Genomic signatures of disease resistance in endangered staghorn corals.</title>
        <authorList>
            <person name="Vollmer S.V."/>
            <person name="Selwyn J.D."/>
            <person name="Despard B.A."/>
            <person name="Roesel C.L."/>
        </authorList>
    </citation>
    <scope>NUCLEOTIDE SEQUENCE</scope>
    <source>
        <strain evidence="3">K2</strain>
    </source>
</reference>
<dbReference type="Gene3D" id="3.40.720.10">
    <property type="entry name" value="Alkaline Phosphatase, subunit A"/>
    <property type="match status" value="1"/>
</dbReference>
<protein>
    <submittedName>
        <fullName evidence="3">Extracellular sulfatase Sulf-2</fullName>
    </submittedName>
</protein>
<dbReference type="PANTHER" id="PTHR43108:SF16">
    <property type="entry name" value="EXTRACELLULAR SULFATASE SULF-1 HOMOLOG"/>
    <property type="match status" value="1"/>
</dbReference>
<evidence type="ECO:0000313" key="4">
    <source>
        <dbReference type="Proteomes" id="UP001249851"/>
    </source>
</evidence>
<comment type="caution">
    <text evidence="3">The sequence shown here is derived from an EMBL/GenBank/DDBJ whole genome shotgun (WGS) entry which is preliminary data.</text>
</comment>
<dbReference type="AlphaFoldDB" id="A0AAD9Q2R6"/>
<comment type="similarity">
    <text evidence="1">Belongs to the sulfatase family.</text>
</comment>
<evidence type="ECO:0000313" key="3">
    <source>
        <dbReference type="EMBL" id="KAK2553479.1"/>
    </source>
</evidence>
<dbReference type="PANTHER" id="PTHR43108">
    <property type="entry name" value="N-ACETYLGLUCOSAMINE-6-SULFATASE FAMILY MEMBER"/>
    <property type="match status" value="1"/>
</dbReference>
<evidence type="ECO:0000256" key="1">
    <source>
        <dbReference type="ARBA" id="ARBA00008779"/>
    </source>
</evidence>
<dbReference type="InterPro" id="IPR017850">
    <property type="entry name" value="Alkaline_phosphatase_core_sf"/>
</dbReference>
<dbReference type="GO" id="GO:0005539">
    <property type="term" value="F:glycosaminoglycan binding"/>
    <property type="evidence" value="ECO:0007669"/>
    <property type="project" value="TreeGrafter"/>
</dbReference>
<sequence length="63" mass="6931">MSYETDYFTDLITNRSISFIKQTVAANPNSPFLAVLSHSAPHGPETPAPQYSTAFPNAKAPRY</sequence>
<dbReference type="Proteomes" id="UP001249851">
    <property type="component" value="Unassembled WGS sequence"/>
</dbReference>
<accession>A0AAD9Q2R6</accession>
<dbReference type="GO" id="GO:0008449">
    <property type="term" value="F:N-acetylglucosamine-6-sulfatase activity"/>
    <property type="evidence" value="ECO:0007669"/>
    <property type="project" value="TreeGrafter"/>
</dbReference>
<feature type="region of interest" description="Disordered" evidence="2">
    <location>
        <begin position="41"/>
        <end position="63"/>
    </location>
</feature>
<dbReference type="EMBL" id="JARQWQ010000077">
    <property type="protein sequence ID" value="KAK2553479.1"/>
    <property type="molecule type" value="Genomic_DNA"/>
</dbReference>
<name>A0AAD9Q2R6_ACRCE</name>
<organism evidence="3 4">
    <name type="scientific">Acropora cervicornis</name>
    <name type="common">Staghorn coral</name>
    <dbReference type="NCBI Taxonomy" id="6130"/>
    <lineage>
        <taxon>Eukaryota</taxon>
        <taxon>Metazoa</taxon>
        <taxon>Cnidaria</taxon>
        <taxon>Anthozoa</taxon>
        <taxon>Hexacorallia</taxon>
        <taxon>Scleractinia</taxon>
        <taxon>Astrocoeniina</taxon>
        <taxon>Acroporidae</taxon>
        <taxon>Acropora</taxon>
    </lineage>
</organism>
<reference evidence="3" key="1">
    <citation type="journal article" date="2023" name="G3 (Bethesda)">
        <title>Whole genome assembly and annotation of the endangered Caribbean coral Acropora cervicornis.</title>
        <authorList>
            <person name="Selwyn J.D."/>
            <person name="Vollmer S.V."/>
        </authorList>
    </citation>
    <scope>NUCLEOTIDE SEQUENCE</scope>
    <source>
        <strain evidence="3">K2</strain>
    </source>
</reference>
<evidence type="ECO:0000256" key="2">
    <source>
        <dbReference type="SAM" id="MobiDB-lite"/>
    </source>
</evidence>
<gene>
    <name evidence="3" type="ORF">P5673_025241</name>
</gene>